<gene>
    <name evidence="2" type="ORF">PF002_g30681</name>
    <name evidence="1" type="ORF">PF006_g30088</name>
</gene>
<dbReference type="EMBL" id="QXGA01005466">
    <property type="protein sequence ID" value="KAE9067011.1"/>
    <property type="molecule type" value="Genomic_DNA"/>
</dbReference>
<evidence type="ECO:0000313" key="3">
    <source>
        <dbReference type="Proteomes" id="UP000440367"/>
    </source>
</evidence>
<evidence type="ECO:0000313" key="1">
    <source>
        <dbReference type="EMBL" id="KAE9067011.1"/>
    </source>
</evidence>
<sequence>MSLVGAQLNRKLCAGSHLWAQCSCRHSAGITLA</sequence>
<evidence type="ECO:0000313" key="4">
    <source>
        <dbReference type="Proteomes" id="UP000440732"/>
    </source>
</evidence>
<dbReference type="Proteomes" id="UP000440367">
    <property type="component" value="Unassembled WGS sequence"/>
</dbReference>
<protein>
    <submittedName>
        <fullName evidence="2">Uncharacterized protein</fullName>
    </submittedName>
</protein>
<dbReference type="Proteomes" id="UP000440732">
    <property type="component" value="Unassembled WGS sequence"/>
</dbReference>
<evidence type="ECO:0000313" key="2">
    <source>
        <dbReference type="EMBL" id="KAE9168172.1"/>
    </source>
</evidence>
<comment type="caution">
    <text evidence="2">The sequence shown here is derived from an EMBL/GenBank/DDBJ whole genome shotgun (WGS) entry which is preliminary data.</text>
</comment>
<dbReference type="AlphaFoldDB" id="A0A6A3VLL2"/>
<proteinExistence type="predicted"/>
<accession>A0A6A3VLL2</accession>
<organism evidence="2 3">
    <name type="scientific">Phytophthora fragariae</name>
    <dbReference type="NCBI Taxonomy" id="53985"/>
    <lineage>
        <taxon>Eukaryota</taxon>
        <taxon>Sar</taxon>
        <taxon>Stramenopiles</taxon>
        <taxon>Oomycota</taxon>
        <taxon>Peronosporomycetes</taxon>
        <taxon>Peronosporales</taxon>
        <taxon>Peronosporaceae</taxon>
        <taxon>Phytophthora</taxon>
    </lineage>
</organism>
<name>A0A6A3VLL2_9STRA</name>
<dbReference type="EMBL" id="QXGD01004931">
    <property type="protein sequence ID" value="KAE9168172.1"/>
    <property type="molecule type" value="Genomic_DNA"/>
</dbReference>
<reference evidence="3 4" key="1">
    <citation type="submission" date="2018-08" db="EMBL/GenBank/DDBJ databases">
        <title>Genomic investigation of the strawberry pathogen Phytophthora fragariae indicates pathogenicity is determined by transcriptional variation in three key races.</title>
        <authorList>
            <person name="Adams T.M."/>
            <person name="Armitage A.D."/>
            <person name="Sobczyk M.K."/>
            <person name="Bates H.J."/>
            <person name="Dunwell J.M."/>
            <person name="Nellist C.F."/>
            <person name="Harrison R.J."/>
        </authorList>
    </citation>
    <scope>NUCLEOTIDE SEQUENCE [LARGE SCALE GENOMIC DNA]</scope>
    <source>
        <strain evidence="2 3">BC-1</strain>
        <strain evidence="1 4">NOV-5</strain>
    </source>
</reference>